<accession>A0A0D8JDZ6</accession>
<comment type="caution">
    <text evidence="1">The sequence shown here is derived from an EMBL/GenBank/DDBJ whole genome shotgun (WGS) entry which is preliminary data.</text>
</comment>
<name>A0A0D8JDZ6_9BACT</name>
<evidence type="ECO:0000313" key="2">
    <source>
        <dbReference type="Proteomes" id="UP000032544"/>
    </source>
</evidence>
<dbReference type="InterPro" id="IPR036322">
    <property type="entry name" value="WD40_repeat_dom_sf"/>
</dbReference>
<dbReference type="OrthoDB" id="1119575at2"/>
<dbReference type="EMBL" id="JRHC01000001">
    <property type="protein sequence ID" value="KJF45142.1"/>
    <property type="molecule type" value="Genomic_DNA"/>
</dbReference>
<gene>
    <name evidence="1" type="ORF">LH29_07020</name>
</gene>
<dbReference type="AlphaFoldDB" id="A0A0D8JDZ6"/>
<dbReference type="STRING" id="1544798.LH29_07020"/>
<dbReference type="SUPFAM" id="SSF50978">
    <property type="entry name" value="WD40 repeat-like"/>
    <property type="match status" value="1"/>
</dbReference>
<sequence length="323" mass="36158">MKRRNPISKLWQPLVLVVACFGLGFSFSSDLNVEKETDNISVAAFGDGFITVSENGGMNWISGDGKIVQSKTIQDVKFSTVAANERYVVSAGSDGTIYCVDEDRVFKPIHSGTVKNVNCLTLFKNKVLAGYNSGELRIGSLDQKLEFANVELKGNILSLSSNETYCYGLTNHGEIFYTSNGTEWNVIDFNETYKGYYQSCTFNKILLTQNQIAVVGKNTDGEPVLYFSSKGSVWTERPLIYTDEEGFKAKLNEEPRDIFYDAMHDQYILLLQQGRVMTIPSCSHCHQLYKITDAEIHAISGNDKNIILVGEKDYIKLISTEFL</sequence>
<dbReference type="Gene3D" id="2.130.10.10">
    <property type="entry name" value="YVTN repeat-like/Quinoprotein amine dehydrogenase"/>
    <property type="match status" value="1"/>
</dbReference>
<dbReference type="InterPro" id="IPR015943">
    <property type="entry name" value="WD40/YVTN_repeat-like_dom_sf"/>
</dbReference>
<proteinExistence type="predicted"/>
<reference evidence="1 2" key="1">
    <citation type="submission" date="2014-09" db="EMBL/GenBank/DDBJ databases">
        <title>Draft Genome Sequence of Draconibacterium sp. JN14CK-3.</title>
        <authorList>
            <person name="Dong C."/>
            <person name="Lai Q."/>
            <person name="Shao Z."/>
        </authorList>
    </citation>
    <scope>NUCLEOTIDE SEQUENCE [LARGE SCALE GENOMIC DNA]</scope>
    <source>
        <strain evidence="1 2">JN14CK-3</strain>
    </source>
</reference>
<dbReference type="Proteomes" id="UP000032544">
    <property type="component" value="Unassembled WGS sequence"/>
</dbReference>
<evidence type="ECO:0000313" key="1">
    <source>
        <dbReference type="EMBL" id="KJF45142.1"/>
    </source>
</evidence>
<dbReference type="PROSITE" id="PS51257">
    <property type="entry name" value="PROKAR_LIPOPROTEIN"/>
    <property type="match status" value="1"/>
</dbReference>
<keyword evidence="2" id="KW-1185">Reference proteome</keyword>
<evidence type="ECO:0008006" key="3">
    <source>
        <dbReference type="Google" id="ProtNLM"/>
    </source>
</evidence>
<dbReference type="RefSeq" id="WP_045027025.1">
    <property type="nucleotide sequence ID" value="NZ_JRHC01000001.1"/>
</dbReference>
<protein>
    <recommendedName>
        <fullName evidence="3">Photosynthesis system II assembly factor Ycf48/Hcf136-like domain-containing protein</fullName>
    </recommendedName>
</protein>
<organism evidence="1 2">
    <name type="scientific">Draconibacterium sediminis</name>
    <dbReference type="NCBI Taxonomy" id="1544798"/>
    <lineage>
        <taxon>Bacteria</taxon>
        <taxon>Pseudomonadati</taxon>
        <taxon>Bacteroidota</taxon>
        <taxon>Bacteroidia</taxon>
        <taxon>Marinilabiliales</taxon>
        <taxon>Prolixibacteraceae</taxon>
        <taxon>Draconibacterium</taxon>
    </lineage>
</organism>